<dbReference type="InterPro" id="IPR024571">
    <property type="entry name" value="ERAP1-like_C_dom"/>
</dbReference>
<dbReference type="PRINTS" id="PR00756">
    <property type="entry name" value="ALADIPTASE"/>
</dbReference>
<dbReference type="EC" id="3.4.11.-" evidence="11"/>
<dbReference type="InterPro" id="IPR034016">
    <property type="entry name" value="M1_APN-typ"/>
</dbReference>
<comment type="caution">
    <text evidence="15">The sequence shown here is derived from an EMBL/GenBank/DDBJ whole genome shotgun (WGS) entry which is preliminary data.</text>
</comment>
<feature type="binding site" evidence="9">
    <location>
        <position position="317"/>
    </location>
    <ligand>
        <name>Zn(2+)</name>
        <dbReference type="ChEBI" id="CHEBI:29105"/>
        <note>catalytic</note>
    </ligand>
</feature>
<evidence type="ECO:0000313" key="15">
    <source>
        <dbReference type="EMBL" id="KAJ5724681.1"/>
    </source>
</evidence>
<feature type="site" description="Transition state stabilizer" evidence="10">
    <location>
        <position position="403"/>
    </location>
</feature>
<comment type="similarity">
    <text evidence="1 11">Belongs to the peptidase M1 family.</text>
</comment>
<dbReference type="Pfam" id="PF17900">
    <property type="entry name" value="Peptidase_M1_N"/>
    <property type="match status" value="1"/>
</dbReference>
<keyword evidence="4 9" id="KW-0479">Metal-binding</keyword>
<reference evidence="15" key="2">
    <citation type="submission" date="2023-01" db="EMBL/GenBank/DDBJ databases">
        <authorList>
            <person name="Petersen C."/>
        </authorList>
    </citation>
    <scope>NUCLEOTIDE SEQUENCE</scope>
    <source>
        <strain evidence="15">IBT 17514</strain>
    </source>
</reference>
<evidence type="ECO:0000256" key="9">
    <source>
        <dbReference type="PIRSR" id="PIRSR634016-3"/>
    </source>
</evidence>
<organism evidence="15 16">
    <name type="scientific">Penicillium malachiteum</name>
    <dbReference type="NCBI Taxonomy" id="1324776"/>
    <lineage>
        <taxon>Eukaryota</taxon>
        <taxon>Fungi</taxon>
        <taxon>Dikarya</taxon>
        <taxon>Ascomycota</taxon>
        <taxon>Pezizomycotina</taxon>
        <taxon>Eurotiomycetes</taxon>
        <taxon>Eurotiomycetidae</taxon>
        <taxon>Eurotiales</taxon>
        <taxon>Aspergillaceae</taxon>
        <taxon>Penicillium</taxon>
    </lineage>
</organism>
<dbReference type="Gene3D" id="2.60.40.1910">
    <property type="match status" value="1"/>
</dbReference>
<dbReference type="GO" id="GO:0008270">
    <property type="term" value="F:zinc ion binding"/>
    <property type="evidence" value="ECO:0007669"/>
    <property type="project" value="UniProtKB-UniRule"/>
</dbReference>
<dbReference type="InterPro" id="IPR027268">
    <property type="entry name" value="Peptidase_M4/M1_CTD_sf"/>
</dbReference>
<evidence type="ECO:0000256" key="10">
    <source>
        <dbReference type="PIRSR" id="PIRSR634016-4"/>
    </source>
</evidence>
<accession>A0AAD6MVN3</accession>
<keyword evidence="5 11" id="KW-0378">Hydrolase</keyword>
<dbReference type="CDD" id="cd09601">
    <property type="entry name" value="M1_APN-Q_like"/>
    <property type="match status" value="1"/>
</dbReference>
<dbReference type="Gene3D" id="1.10.390.10">
    <property type="entry name" value="Neutral Protease Domain 2"/>
    <property type="match status" value="1"/>
</dbReference>
<dbReference type="InterPro" id="IPR042097">
    <property type="entry name" value="Aminopeptidase_N-like_N_sf"/>
</dbReference>
<feature type="active site" description="Proton acceptor" evidence="8">
    <location>
        <position position="318"/>
    </location>
</feature>
<dbReference type="GO" id="GO:0042277">
    <property type="term" value="F:peptide binding"/>
    <property type="evidence" value="ECO:0007669"/>
    <property type="project" value="TreeGrafter"/>
</dbReference>
<comment type="cofactor">
    <cofactor evidence="9 11">
        <name>Zn(2+)</name>
        <dbReference type="ChEBI" id="CHEBI:29105"/>
    </cofactor>
    <text evidence="9 11">Binds 1 zinc ion per subunit.</text>
</comment>
<dbReference type="InterPro" id="IPR001930">
    <property type="entry name" value="Peptidase_M1"/>
</dbReference>
<dbReference type="GO" id="GO:0043171">
    <property type="term" value="P:peptide catabolic process"/>
    <property type="evidence" value="ECO:0007669"/>
    <property type="project" value="TreeGrafter"/>
</dbReference>
<keyword evidence="16" id="KW-1185">Reference proteome</keyword>
<keyword evidence="2 11" id="KW-0031">Aminopeptidase</keyword>
<gene>
    <name evidence="15" type="ORF">N7493_006409</name>
</gene>
<feature type="domain" description="Aminopeptidase N-like N-terminal" evidence="14">
    <location>
        <begin position="26"/>
        <end position="210"/>
    </location>
</feature>
<dbReference type="PANTHER" id="PTHR11533">
    <property type="entry name" value="PROTEASE M1 ZINC METALLOPROTEASE"/>
    <property type="match status" value="1"/>
</dbReference>
<dbReference type="FunFam" id="1.25.50.20:FF:000002">
    <property type="entry name" value="Aminopeptidase"/>
    <property type="match status" value="1"/>
</dbReference>
<feature type="binding site" evidence="9">
    <location>
        <position position="340"/>
    </location>
    <ligand>
        <name>Zn(2+)</name>
        <dbReference type="ChEBI" id="CHEBI:29105"/>
        <note>catalytic</note>
    </ligand>
</feature>
<dbReference type="GO" id="GO:0005737">
    <property type="term" value="C:cytoplasm"/>
    <property type="evidence" value="ECO:0007669"/>
    <property type="project" value="TreeGrafter"/>
</dbReference>
<dbReference type="Gene3D" id="1.25.50.20">
    <property type="match status" value="1"/>
</dbReference>
<evidence type="ECO:0000259" key="13">
    <source>
        <dbReference type="Pfam" id="PF11838"/>
    </source>
</evidence>
<evidence type="ECO:0000256" key="7">
    <source>
        <dbReference type="ARBA" id="ARBA00023049"/>
    </source>
</evidence>
<dbReference type="AlphaFoldDB" id="A0AAD6MVN3"/>
<evidence type="ECO:0000256" key="6">
    <source>
        <dbReference type="ARBA" id="ARBA00022833"/>
    </source>
</evidence>
<dbReference type="FunFam" id="1.10.390.10:FF:000001">
    <property type="entry name" value="Aminopeptidase"/>
    <property type="match status" value="1"/>
</dbReference>
<evidence type="ECO:0000256" key="3">
    <source>
        <dbReference type="ARBA" id="ARBA00022670"/>
    </source>
</evidence>
<evidence type="ECO:0000256" key="2">
    <source>
        <dbReference type="ARBA" id="ARBA00022438"/>
    </source>
</evidence>
<evidence type="ECO:0000256" key="5">
    <source>
        <dbReference type="ARBA" id="ARBA00022801"/>
    </source>
</evidence>
<dbReference type="InterPro" id="IPR014782">
    <property type="entry name" value="Peptidase_M1_dom"/>
</dbReference>
<evidence type="ECO:0000256" key="4">
    <source>
        <dbReference type="ARBA" id="ARBA00022723"/>
    </source>
</evidence>
<dbReference type="GO" id="GO:0070006">
    <property type="term" value="F:metalloaminopeptidase activity"/>
    <property type="evidence" value="ECO:0007669"/>
    <property type="project" value="TreeGrafter"/>
</dbReference>
<reference evidence="15" key="1">
    <citation type="journal article" date="2023" name="IMA Fungus">
        <title>Comparative genomic study of the Penicillium genus elucidates a diverse pangenome and 15 lateral gene transfer events.</title>
        <authorList>
            <person name="Petersen C."/>
            <person name="Sorensen T."/>
            <person name="Nielsen M.R."/>
            <person name="Sondergaard T.E."/>
            <person name="Sorensen J.L."/>
            <person name="Fitzpatrick D.A."/>
            <person name="Frisvad J.C."/>
            <person name="Nielsen K.L."/>
        </authorList>
    </citation>
    <scope>NUCLEOTIDE SEQUENCE</scope>
    <source>
        <strain evidence="15">IBT 17514</strain>
    </source>
</reference>
<proteinExistence type="inferred from homology"/>
<dbReference type="InterPro" id="IPR045357">
    <property type="entry name" value="Aminopeptidase_N-like_N"/>
</dbReference>
<dbReference type="Pfam" id="PF01433">
    <property type="entry name" value="Peptidase_M1"/>
    <property type="match status" value="1"/>
</dbReference>
<feature type="domain" description="Peptidase M1 membrane alanine aminopeptidase" evidence="12">
    <location>
        <begin position="245"/>
        <end position="462"/>
    </location>
</feature>
<keyword evidence="7 11" id="KW-0482">Metalloprotease</keyword>
<dbReference type="SUPFAM" id="SSF63737">
    <property type="entry name" value="Leukotriene A4 hydrolase N-terminal domain"/>
    <property type="match status" value="1"/>
</dbReference>
<keyword evidence="3 11" id="KW-0645">Protease</keyword>
<dbReference type="Pfam" id="PF11838">
    <property type="entry name" value="ERAP1_C"/>
    <property type="match status" value="1"/>
</dbReference>
<dbReference type="FunFam" id="2.60.40.1730:FF:000002">
    <property type="entry name" value="Aminopeptidase"/>
    <property type="match status" value="1"/>
</dbReference>
<dbReference type="GO" id="GO:0016020">
    <property type="term" value="C:membrane"/>
    <property type="evidence" value="ECO:0007669"/>
    <property type="project" value="TreeGrafter"/>
</dbReference>
<dbReference type="FunFam" id="2.60.40.1910:FF:000004">
    <property type="entry name" value="Aminopeptidase"/>
    <property type="match status" value="1"/>
</dbReference>
<dbReference type="InterPro" id="IPR050344">
    <property type="entry name" value="Peptidase_M1_aminopeptidases"/>
</dbReference>
<sequence>MCHARRDEVSGSTNVQGREVLPTNVKPVHYDLTLEPNFEKFTYDGSVLIDLNVNEDTDFISLNSNEITIHSATVLSKGSVVESNPQISMNKDAQTATIKFNQALAAGSDAQLKLTFTGILNDNMAGFYRSSYKENGETKYIASTQMEPTDARRAFPCFDEPALKAKFTVTLVADKSMTCLSNMDVASESDVQGGKKAVKFNTSPVMSTYLVAFIVGHLKYIETNAFRVPVRVYATPDQDIEHGRFSLDLAAKTLAFYEKAFDNDFPLPKMDMVAVPDFSAGAMENWGLITYRIVDVLLDEKTAGASRKERIAETVQHELAHQWFGNLVTMDFWDGLWLNEGFATWMSWYSCNVFYPEWKVWQTYVIDNLQSALSLDSLRSSHPIEVPVKRADEINQIFDAISYSKGSSVLRMISKYLGEDVFLQGVRDYIRKHAYGNTETGDLWAALANASGKPVQSVMDIWTKNVGFPVISVTENPESSSISLKQNRFLRTGDVRAEEDKVLYPCMLGLRSKDSVDENTMLTEREGEFKVPDLDFFKLNADHSAIYRTSYSPERLRKLGEAAREGLLTVEDRAGMIADSGALAASGFQKTSGMLSLLQGLDTESEFVVWTEMLSRIATLRSAWLFEDDKTKAALKAFQRALVSNKAHELGWEFSENDDHILQQFKALMFGSAGMADDPVVIKAAQDMFARFAAGDVSAIHPNIRGSVFTIVLKHGGVKEYEVVLDRFRNAPTSDEKTTALRCLGSAEDPALIQRTLGLAMGDEVKNQDIYMPLSGLRNSVVGIQARWTWLQENWDVVYQRLPPSLGMLGTVVQLTTASFCTQAQLDEVKAFFDSKDTKGYDRAVEQSLDAIRAKVSWVGRDNKDVESWLDQNKYLQSKL</sequence>
<dbReference type="Proteomes" id="UP001215712">
    <property type="component" value="Unassembled WGS sequence"/>
</dbReference>
<feature type="domain" description="ERAP1-like C-terminal" evidence="13">
    <location>
        <begin position="536"/>
        <end position="854"/>
    </location>
</feature>
<keyword evidence="6 9" id="KW-0862">Zinc</keyword>
<feature type="binding site" evidence="9">
    <location>
        <position position="321"/>
    </location>
    <ligand>
        <name>Zn(2+)</name>
        <dbReference type="ChEBI" id="CHEBI:29105"/>
        <note>catalytic</note>
    </ligand>
</feature>
<evidence type="ECO:0000259" key="12">
    <source>
        <dbReference type="Pfam" id="PF01433"/>
    </source>
</evidence>
<evidence type="ECO:0000256" key="1">
    <source>
        <dbReference type="ARBA" id="ARBA00010136"/>
    </source>
</evidence>
<evidence type="ECO:0000313" key="16">
    <source>
        <dbReference type="Proteomes" id="UP001215712"/>
    </source>
</evidence>
<name>A0AAD6MVN3_9EURO</name>
<dbReference type="GO" id="GO:0006508">
    <property type="term" value="P:proteolysis"/>
    <property type="evidence" value="ECO:0007669"/>
    <property type="project" value="UniProtKB-KW"/>
</dbReference>
<dbReference type="SUPFAM" id="SSF55486">
    <property type="entry name" value="Metalloproteases ('zincins'), catalytic domain"/>
    <property type="match status" value="1"/>
</dbReference>
<evidence type="ECO:0000256" key="11">
    <source>
        <dbReference type="RuleBase" id="RU364040"/>
    </source>
</evidence>
<evidence type="ECO:0000259" key="14">
    <source>
        <dbReference type="Pfam" id="PF17900"/>
    </source>
</evidence>
<protein>
    <recommendedName>
        <fullName evidence="11">Aminopeptidase</fullName>
        <ecNumber evidence="11">3.4.11.-</ecNumber>
    </recommendedName>
</protein>
<dbReference type="EMBL" id="JAQJAN010000008">
    <property type="protein sequence ID" value="KAJ5724681.1"/>
    <property type="molecule type" value="Genomic_DNA"/>
</dbReference>
<dbReference type="PANTHER" id="PTHR11533:SF174">
    <property type="entry name" value="PUROMYCIN-SENSITIVE AMINOPEPTIDASE-RELATED"/>
    <property type="match status" value="1"/>
</dbReference>
<dbReference type="Gene3D" id="2.60.40.1730">
    <property type="entry name" value="tricorn interacting facor f3 domain"/>
    <property type="match status" value="1"/>
</dbReference>
<evidence type="ECO:0000256" key="8">
    <source>
        <dbReference type="PIRSR" id="PIRSR634016-1"/>
    </source>
</evidence>